<dbReference type="EMBL" id="BMCW01000003">
    <property type="protein sequence ID" value="GGG57339.1"/>
    <property type="molecule type" value="Genomic_DNA"/>
</dbReference>
<name>A0A420DA59_9FLAO</name>
<evidence type="ECO:0000313" key="3">
    <source>
        <dbReference type="EMBL" id="RKE87714.1"/>
    </source>
</evidence>
<dbReference type="EMBL" id="RAQH01000004">
    <property type="protein sequence ID" value="RKE87714.1"/>
    <property type="molecule type" value="Genomic_DNA"/>
</dbReference>
<reference evidence="2" key="1">
    <citation type="journal article" date="2014" name="Int. J. Syst. Evol. Microbiol.">
        <title>Complete genome of a new Firmicutes species belonging to the dominant human colonic microbiota ('Ruminococcus bicirculans') reveals two chromosomes and a selective capacity to utilize plant glucans.</title>
        <authorList>
            <consortium name="NISC Comparative Sequencing Program"/>
            <person name="Wegmann U."/>
            <person name="Louis P."/>
            <person name="Goesmann A."/>
            <person name="Henrissat B."/>
            <person name="Duncan S.H."/>
            <person name="Flint H.J."/>
        </authorList>
    </citation>
    <scope>NUCLEOTIDE SEQUENCE</scope>
    <source>
        <strain evidence="2">CCM 8490</strain>
    </source>
</reference>
<organism evidence="3 4">
    <name type="scientific">Epilithonimonas arachidiradicis</name>
    <dbReference type="NCBI Taxonomy" id="1617282"/>
    <lineage>
        <taxon>Bacteria</taxon>
        <taxon>Pseudomonadati</taxon>
        <taxon>Bacteroidota</taxon>
        <taxon>Flavobacteriia</taxon>
        <taxon>Flavobacteriales</taxon>
        <taxon>Weeksellaceae</taxon>
        <taxon>Chryseobacterium group</taxon>
        <taxon>Epilithonimonas</taxon>
    </lineage>
</organism>
<sequence length="214" mass="22877">MVKKLITTAILAVSTLSFAQEKISIIPSVGFGWRTAENPDGLSRQEEDYIKGLKSGLSVDVSAYYHLKGNLGLGLKFSNFSASSTGTLSAMDSSGQMVSARVSTDDNITFFGPAFMFSNFNEGTKHKLFVDLALGVISYTTKTGNIKGKGSNIGAEMNIAYQYAITNNIYLGPKLGLTGGTLSKMTYNGQTVNFGDNKEGLSRVNLGAAATFRF</sequence>
<accession>A0A420DA59</accession>
<protein>
    <recommendedName>
        <fullName evidence="6">Outer membrane protein beta-barrel domain-containing protein</fullName>
    </recommendedName>
</protein>
<evidence type="ECO:0008006" key="6">
    <source>
        <dbReference type="Google" id="ProtNLM"/>
    </source>
</evidence>
<reference evidence="3 4" key="2">
    <citation type="submission" date="2018-09" db="EMBL/GenBank/DDBJ databases">
        <title>Genomic Encyclopedia of Archaeal and Bacterial Type Strains, Phase II (KMG-II): from individual species to whole genera.</title>
        <authorList>
            <person name="Goeker M."/>
        </authorList>
    </citation>
    <scope>NUCLEOTIDE SEQUENCE [LARGE SCALE GENOMIC DNA]</scope>
    <source>
        <strain evidence="3 4">DSM 27620</strain>
    </source>
</reference>
<comment type="caution">
    <text evidence="3">The sequence shown here is derived from an EMBL/GenBank/DDBJ whole genome shotgun (WGS) entry which is preliminary data.</text>
</comment>
<evidence type="ECO:0000313" key="5">
    <source>
        <dbReference type="Proteomes" id="UP000658202"/>
    </source>
</evidence>
<evidence type="ECO:0000313" key="4">
    <source>
        <dbReference type="Proteomes" id="UP000285906"/>
    </source>
</evidence>
<feature type="chain" id="PRO_5019129124" description="Outer membrane protein beta-barrel domain-containing protein" evidence="1">
    <location>
        <begin position="20"/>
        <end position="214"/>
    </location>
</feature>
<gene>
    <name evidence="3" type="ORF">BXY58_1846</name>
    <name evidence="2" type="ORF">GCM10007332_18820</name>
</gene>
<dbReference type="AlphaFoldDB" id="A0A420DA59"/>
<feature type="signal peptide" evidence="1">
    <location>
        <begin position="1"/>
        <end position="19"/>
    </location>
</feature>
<keyword evidence="1" id="KW-0732">Signal</keyword>
<reference evidence="2" key="4">
    <citation type="submission" date="2024-05" db="EMBL/GenBank/DDBJ databases">
        <authorList>
            <person name="Sun Q."/>
            <person name="Sedlacek I."/>
        </authorList>
    </citation>
    <scope>NUCLEOTIDE SEQUENCE</scope>
    <source>
        <strain evidence="2">CCM 8490</strain>
    </source>
</reference>
<evidence type="ECO:0000256" key="1">
    <source>
        <dbReference type="SAM" id="SignalP"/>
    </source>
</evidence>
<dbReference type="Proteomes" id="UP000658202">
    <property type="component" value="Unassembled WGS sequence"/>
</dbReference>
<evidence type="ECO:0000313" key="2">
    <source>
        <dbReference type="EMBL" id="GGG57339.1"/>
    </source>
</evidence>
<dbReference type="OrthoDB" id="1270423at2"/>
<proteinExistence type="predicted"/>
<dbReference type="Proteomes" id="UP000285906">
    <property type="component" value="Unassembled WGS sequence"/>
</dbReference>
<keyword evidence="5" id="KW-1185">Reference proteome</keyword>
<dbReference type="RefSeq" id="WP_120213492.1">
    <property type="nucleotide sequence ID" value="NZ_BMCW01000003.1"/>
</dbReference>
<reference evidence="5" key="3">
    <citation type="journal article" date="2019" name="Int. J. Syst. Evol. Microbiol.">
        <title>The Global Catalogue of Microorganisms (GCM) 10K type strain sequencing project: providing services to taxonomists for standard genome sequencing and annotation.</title>
        <authorList>
            <consortium name="The Broad Institute Genomics Platform"/>
            <consortium name="The Broad Institute Genome Sequencing Center for Infectious Disease"/>
            <person name="Wu L."/>
            <person name="Ma J."/>
        </authorList>
    </citation>
    <scope>NUCLEOTIDE SEQUENCE [LARGE SCALE GENOMIC DNA]</scope>
    <source>
        <strain evidence="5">CCM 8490</strain>
    </source>
</reference>